<dbReference type="AlphaFoldDB" id="A0A1H3Y808"/>
<organism evidence="1 2">
    <name type="scientific">Selenomonas ruminantium</name>
    <dbReference type="NCBI Taxonomy" id="971"/>
    <lineage>
        <taxon>Bacteria</taxon>
        <taxon>Bacillati</taxon>
        <taxon>Bacillota</taxon>
        <taxon>Negativicutes</taxon>
        <taxon>Selenomonadales</taxon>
        <taxon>Selenomonadaceae</taxon>
        <taxon>Selenomonas</taxon>
    </lineage>
</organism>
<sequence length="61" mass="7199">MDITLQISAVNGRFTLDFMQKFQRPVYLKAFLQELANNDIVYELQDKQIRSLPAIRVPWKS</sequence>
<dbReference type="RefSeq" id="WP_074672237.1">
    <property type="nucleotide sequence ID" value="NZ_FNQG01000007.1"/>
</dbReference>
<protein>
    <submittedName>
        <fullName evidence="1">Uncharacterized protein</fullName>
    </submittedName>
</protein>
<dbReference type="EMBL" id="FNQG01000007">
    <property type="protein sequence ID" value="SEA07171.1"/>
    <property type="molecule type" value="Genomic_DNA"/>
</dbReference>
<evidence type="ECO:0000313" key="2">
    <source>
        <dbReference type="Proteomes" id="UP000183469"/>
    </source>
</evidence>
<evidence type="ECO:0000313" key="1">
    <source>
        <dbReference type="EMBL" id="SEA07171.1"/>
    </source>
</evidence>
<dbReference type="Proteomes" id="UP000183469">
    <property type="component" value="Unassembled WGS sequence"/>
</dbReference>
<dbReference type="OrthoDB" id="4876345at2"/>
<proteinExistence type="predicted"/>
<name>A0A1H3Y808_SELRU</name>
<reference evidence="1 2" key="1">
    <citation type="submission" date="2016-10" db="EMBL/GenBank/DDBJ databases">
        <authorList>
            <person name="de Groot N.N."/>
        </authorList>
    </citation>
    <scope>NUCLEOTIDE SEQUENCE [LARGE SCALE GENOMIC DNA]</scope>
    <source>
        <strain evidence="1 2">DSM 2872</strain>
    </source>
</reference>
<accession>A0A1H3Y808</accession>
<gene>
    <name evidence="1" type="ORF">SAMN05660648_01828</name>
</gene>